<dbReference type="Pfam" id="PF06722">
    <property type="entry name" value="EryCIII-like_C"/>
    <property type="match status" value="1"/>
</dbReference>
<dbReference type="SUPFAM" id="SSF53756">
    <property type="entry name" value="UDP-Glycosyltransferase/glycogen phosphorylase"/>
    <property type="match status" value="1"/>
</dbReference>
<evidence type="ECO:0000259" key="2">
    <source>
        <dbReference type="Pfam" id="PF06722"/>
    </source>
</evidence>
<accession>A0ABV4HP74</accession>
<dbReference type="Gene3D" id="3.40.50.2000">
    <property type="entry name" value="Glycogen Phosphorylase B"/>
    <property type="match status" value="2"/>
</dbReference>
<evidence type="ECO:0000313" key="4">
    <source>
        <dbReference type="Proteomes" id="UP001566331"/>
    </source>
</evidence>
<dbReference type="PANTHER" id="PTHR48050:SF13">
    <property type="entry name" value="STEROL 3-BETA-GLUCOSYLTRANSFERASE UGT80A2"/>
    <property type="match status" value="1"/>
</dbReference>
<evidence type="ECO:0000313" key="3">
    <source>
        <dbReference type="EMBL" id="MEZ0473507.1"/>
    </source>
</evidence>
<gene>
    <name evidence="3" type="ORF">AB6713_02615</name>
</gene>
<dbReference type="InterPro" id="IPR004276">
    <property type="entry name" value="GlycoTrans_28_N"/>
</dbReference>
<dbReference type="PANTHER" id="PTHR48050">
    <property type="entry name" value="STEROL 3-BETA-GLUCOSYLTRANSFERASE"/>
    <property type="match status" value="1"/>
</dbReference>
<dbReference type="EMBL" id="JBFWIC010000002">
    <property type="protein sequence ID" value="MEZ0473507.1"/>
    <property type="molecule type" value="Genomic_DNA"/>
</dbReference>
<keyword evidence="4" id="KW-1185">Reference proteome</keyword>
<feature type="domain" description="Glycosyltransferase family 28 N-terminal" evidence="1">
    <location>
        <begin position="7"/>
        <end position="60"/>
    </location>
</feature>
<dbReference type="InterPro" id="IPR002213">
    <property type="entry name" value="UDP_glucos_trans"/>
</dbReference>
<dbReference type="Pfam" id="PF03033">
    <property type="entry name" value="Glyco_transf_28"/>
    <property type="match status" value="1"/>
</dbReference>
<comment type="caution">
    <text evidence="3">The sequence shown here is derived from an EMBL/GenBank/DDBJ whole genome shotgun (WGS) entry which is preliminary data.</text>
</comment>
<sequence>MTGRAPIAIFTIGTQGDIRPCVALGRGLRRAGYPVRIVTSDNFASLVRSAGLDFFPLTSDFQAMLEADRGIADKGLDMRAMARIFRERYAGWAANWVDEGLAASDGAGLLVGVGNSTLLAKSLAQARGIPFVGAQLQPLTPSRLLSPMVLAGRGGTLPPALNMGAYHLLRLLVWYVMKPAINDIVRPQLGLRRYPWHGPYFGKAGEDNRVVYGFSRHVLARPADWPETAQVAGYWFLDQADWAPPRELEAFLDAGPKPVYVGFGSMVSGDAGEFTRTVLEGVRRSGLRAVLATGWGGLDHAEGALDERTFFIRHAPHDRLFPRMSAAVHHGGAGTTAAAVRAGIPSVAVPFYGDQPFWGRRLQRLEVAPAALDRKRLHAGDLAAALLATQQAPMRRAAAELGGRVRSEDGVGEALRWLRTWGLLPASEAPVPAAQPLRGAA</sequence>
<dbReference type="InterPro" id="IPR050426">
    <property type="entry name" value="Glycosyltransferase_28"/>
</dbReference>
<proteinExistence type="predicted"/>
<dbReference type="RefSeq" id="WP_370562258.1">
    <property type="nucleotide sequence ID" value="NZ_JBFWIB010000001.1"/>
</dbReference>
<dbReference type="CDD" id="cd03784">
    <property type="entry name" value="GT1_Gtf-like"/>
    <property type="match status" value="1"/>
</dbReference>
<dbReference type="InterPro" id="IPR010610">
    <property type="entry name" value="EryCIII-like_C"/>
</dbReference>
<name>A0ABV4HP74_9GAMM</name>
<organism evidence="3 4">
    <name type="scientific">Luteimonas salinilitoris</name>
    <dbReference type="NCBI Taxonomy" id="3237697"/>
    <lineage>
        <taxon>Bacteria</taxon>
        <taxon>Pseudomonadati</taxon>
        <taxon>Pseudomonadota</taxon>
        <taxon>Gammaproteobacteria</taxon>
        <taxon>Lysobacterales</taxon>
        <taxon>Lysobacteraceae</taxon>
        <taxon>Luteimonas</taxon>
    </lineage>
</organism>
<protein>
    <submittedName>
        <fullName evidence="3">Glycosyltransferase</fullName>
    </submittedName>
</protein>
<reference evidence="3 4" key="1">
    <citation type="submission" date="2024-07" db="EMBL/GenBank/DDBJ databases">
        <title>Luteimonas salilacus sp. nov., isolated from the shore soil of Salt Lake in Tibet of China.</title>
        <authorList>
            <person name="Zhang X."/>
            <person name="Li A."/>
        </authorList>
    </citation>
    <scope>NUCLEOTIDE SEQUENCE [LARGE SCALE GENOMIC DNA]</scope>
    <source>
        <strain evidence="3 4">B3-2-R+30</strain>
    </source>
</reference>
<feature type="domain" description="Erythromycin biosynthesis protein CIII-like C-terminal" evidence="2">
    <location>
        <begin position="315"/>
        <end position="401"/>
    </location>
</feature>
<evidence type="ECO:0000259" key="1">
    <source>
        <dbReference type="Pfam" id="PF03033"/>
    </source>
</evidence>
<dbReference type="Proteomes" id="UP001566331">
    <property type="component" value="Unassembled WGS sequence"/>
</dbReference>